<organism evidence="7 8">
    <name type="scientific">Meloidogyne enterolobii</name>
    <name type="common">Root-knot nematode worm</name>
    <name type="synonym">Meloidogyne mayaguensis</name>
    <dbReference type="NCBI Taxonomy" id="390850"/>
    <lineage>
        <taxon>Eukaryota</taxon>
        <taxon>Metazoa</taxon>
        <taxon>Ecdysozoa</taxon>
        <taxon>Nematoda</taxon>
        <taxon>Chromadorea</taxon>
        <taxon>Rhabditida</taxon>
        <taxon>Tylenchina</taxon>
        <taxon>Tylenchomorpha</taxon>
        <taxon>Tylenchoidea</taxon>
        <taxon>Meloidogynidae</taxon>
        <taxon>Meloidogyninae</taxon>
        <taxon>Meloidogyne</taxon>
    </lineage>
</organism>
<dbReference type="GO" id="GO:0008270">
    <property type="term" value="F:zinc ion binding"/>
    <property type="evidence" value="ECO:0007669"/>
    <property type="project" value="UniProtKB-KW"/>
</dbReference>
<proteinExistence type="predicted"/>
<dbReference type="GO" id="GO:0016567">
    <property type="term" value="P:protein ubiquitination"/>
    <property type="evidence" value="ECO:0007669"/>
    <property type="project" value="TreeGrafter"/>
</dbReference>
<dbReference type="Pfam" id="PF00240">
    <property type="entry name" value="ubiquitin"/>
    <property type="match status" value="1"/>
</dbReference>
<dbReference type="EMBL" id="CAJEWN010000188">
    <property type="protein sequence ID" value="CAD2171641.1"/>
    <property type="molecule type" value="Genomic_DNA"/>
</dbReference>
<evidence type="ECO:0000259" key="6">
    <source>
        <dbReference type="PROSITE" id="PS50089"/>
    </source>
</evidence>
<evidence type="ECO:0000256" key="4">
    <source>
        <dbReference type="PROSITE-ProRule" id="PRU00175"/>
    </source>
</evidence>
<dbReference type="OrthoDB" id="8062037at2759"/>
<dbReference type="SUPFAM" id="SSF57850">
    <property type="entry name" value="RING/U-box"/>
    <property type="match status" value="1"/>
</dbReference>
<evidence type="ECO:0000313" key="7">
    <source>
        <dbReference type="EMBL" id="CAD2171641.1"/>
    </source>
</evidence>
<reference evidence="7 8" key="1">
    <citation type="submission" date="2020-08" db="EMBL/GenBank/DDBJ databases">
        <authorList>
            <person name="Koutsovoulos G."/>
            <person name="Danchin GJ E."/>
        </authorList>
    </citation>
    <scope>NUCLEOTIDE SEQUENCE [LARGE SCALE GENOMIC DNA]</scope>
</reference>
<sequence>MVNYKYERCSVCFKSLTNESAHTLTTCNHQYHKKCITNWISGGAEHCPRCRTHATLIDIKALHVEQADNDDGDSDNELTQSTSNMTIQDPALQDNKINVIIRDLTNHKISINDLAITTKIVEVKRRIEQFNGVHMDQQRLTYRGIPLENDRTLKDYDIVESHKIIDALLRWEGGKM</sequence>
<dbReference type="PROSITE" id="PS50089">
    <property type="entry name" value="ZF_RING_2"/>
    <property type="match status" value="1"/>
</dbReference>
<feature type="domain" description="RING-type" evidence="6">
    <location>
        <begin position="9"/>
        <end position="51"/>
    </location>
</feature>
<dbReference type="InterPro" id="IPR029071">
    <property type="entry name" value="Ubiquitin-like_domsf"/>
</dbReference>
<dbReference type="InterPro" id="IPR000626">
    <property type="entry name" value="Ubiquitin-like_dom"/>
</dbReference>
<dbReference type="GO" id="GO:0061630">
    <property type="term" value="F:ubiquitin protein ligase activity"/>
    <property type="evidence" value="ECO:0007669"/>
    <property type="project" value="TreeGrafter"/>
</dbReference>
<evidence type="ECO:0008006" key="9">
    <source>
        <dbReference type="Google" id="ProtNLM"/>
    </source>
</evidence>
<keyword evidence="2 4" id="KW-0863">Zinc-finger</keyword>
<dbReference type="SMART" id="SM00184">
    <property type="entry name" value="RING"/>
    <property type="match status" value="1"/>
</dbReference>
<dbReference type="PANTHER" id="PTHR45969:SF69">
    <property type="entry name" value="FINGER DOMAIN PROTEIN, PUTATIVE (AFU_ORTHOLOGUE AFUA_3G12190)-RELATED"/>
    <property type="match status" value="1"/>
</dbReference>
<name>A0A6V7VBM5_MELEN</name>
<dbReference type="Pfam" id="PF00097">
    <property type="entry name" value="zf-C3HC4"/>
    <property type="match status" value="1"/>
</dbReference>
<evidence type="ECO:0000259" key="5">
    <source>
        <dbReference type="PROSITE" id="PS50053"/>
    </source>
</evidence>
<dbReference type="Proteomes" id="UP000580250">
    <property type="component" value="Unassembled WGS sequence"/>
</dbReference>
<dbReference type="SUPFAM" id="SSF54236">
    <property type="entry name" value="Ubiquitin-like"/>
    <property type="match status" value="1"/>
</dbReference>
<keyword evidence="3" id="KW-0862">Zinc</keyword>
<evidence type="ECO:0000256" key="2">
    <source>
        <dbReference type="ARBA" id="ARBA00022771"/>
    </source>
</evidence>
<dbReference type="PROSITE" id="PS50053">
    <property type="entry name" value="UBIQUITIN_2"/>
    <property type="match status" value="1"/>
</dbReference>
<dbReference type="Gene3D" id="3.30.40.10">
    <property type="entry name" value="Zinc/RING finger domain, C3HC4 (zinc finger)"/>
    <property type="match status" value="1"/>
</dbReference>
<evidence type="ECO:0000313" key="8">
    <source>
        <dbReference type="Proteomes" id="UP000580250"/>
    </source>
</evidence>
<protein>
    <recommendedName>
        <fullName evidence="9">Ubiquitin-like domain-containing protein</fullName>
    </recommendedName>
</protein>
<evidence type="ECO:0000256" key="1">
    <source>
        <dbReference type="ARBA" id="ARBA00022723"/>
    </source>
</evidence>
<dbReference type="Gene3D" id="3.10.20.90">
    <property type="entry name" value="Phosphatidylinositol 3-kinase Catalytic Subunit, Chain A, domain 1"/>
    <property type="match status" value="1"/>
</dbReference>
<keyword evidence="1" id="KW-0479">Metal-binding</keyword>
<gene>
    <name evidence="7" type="ORF">MENT_LOCUS23144</name>
</gene>
<dbReference type="InterPro" id="IPR018957">
    <property type="entry name" value="Znf_C3HC4_RING-type"/>
</dbReference>
<dbReference type="SMART" id="SM00213">
    <property type="entry name" value="UBQ"/>
    <property type="match status" value="1"/>
</dbReference>
<dbReference type="PANTHER" id="PTHR45969">
    <property type="entry name" value="RING ZINC FINGER PROTEIN-RELATED"/>
    <property type="match status" value="1"/>
</dbReference>
<dbReference type="CDD" id="cd17039">
    <property type="entry name" value="Ubl_ubiquitin_like"/>
    <property type="match status" value="1"/>
</dbReference>
<dbReference type="AlphaFoldDB" id="A0A6V7VBM5"/>
<comment type="caution">
    <text evidence="7">The sequence shown here is derived from an EMBL/GenBank/DDBJ whole genome shotgun (WGS) entry which is preliminary data.</text>
</comment>
<feature type="domain" description="Ubiquitin-like" evidence="5">
    <location>
        <begin position="97"/>
        <end position="173"/>
    </location>
</feature>
<dbReference type="InterPro" id="IPR001841">
    <property type="entry name" value="Znf_RING"/>
</dbReference>
<accession>A0A6V7VBM5</accession>
<evidence type="ECO:0000256" key="3">
    <source>
        <dbReference type="ARBA" id="ARBA00022833"/>
    </source>
</evidence>
<dbReference type="InterPro" id="IPR013083">
    <property type="entry name" value="Znf_RING/FYVE/PHD"/>
</dbReference>